<dbReference type="RefSeq" id="WP_204938222.1">
    <property type="nucleotide sequence ID" value="NZ_BAAAUM010000001.1"/>
</dbReference>
<dbReference type="Pfam" id="PF00528">
    <property type="entry name" value="BPD_transp_1"/>
    <property type="match status" value="1"/>
</dbReference>
<name>A0A9W6HPH7_9MICO</name>
<feature type="transmembrane region" description="Helical" evidence="7">
    <location>
        <begin position="106"/>
        <end position="126"/>
    </location>
</feature>
<evidence type="ECO:0000256" key="3">
    <source>
        <dbReference type="ARBA" id="ARBA00022475"/>
    </source>
</evidence>
<reference evidence="9" key="1">
    <citation type="journal article" date="2014" name="Int. J. Syst. Evol. Microbiol.">
        <title>Complete genome sequence of Corynebacterium casei LMG S-19264T (=DSM 44701T), isolated from a smear-ripened cheese.</title>
        <authorList>
            <consortium name="US DOE Joint Genome Institute (JGI-PGF)"/>
            <person name="Walter F."/>
            <person name="Albersmeier A."/>
            <person name="Kalinowski J."/>
            <person name="Ruckert C."/>
        </authorList>
    </citation>
    <scope>NUCLEOTIDE SEQUENCE</scope>
    <source>
        <strain evidence="9">VKM Ac-1958</strain>
    </source>
</reference>
<dbReference type="GO" id="GO:0055085">
    <property type="term" value="P:transmembrane transport"/>
    <property type="evidence" value="ECO:0007669"/>
    <property type="project" value="InterPro"/>
</dbReference>
<comment type="similarity">
    <text evidence="7">Belongs to the binding-protein-dependent transport system permease family.</text>
</comment>
<keyword evidence="2 7" id="KW-0813">Transport</keyword>
<feature type="domain" description="ABC transmembrane type-1" evidence="8">
    <location>
        <begin position="64"/>
        <end position="286"/>
    </location>
</feature>
<dbReference type="PANTHER" id="PTHR30193">
    <property type="entry name" value="ABC TRANSPORTER PERMEASE PROTEIN"/>
    <property type="match status" value="1"/>
</dbReference>
<dbReference type="CDD" id="cd06261">
    <property type="entry name" value="TM_PBP2"/>
    <property type="match status" value="1"/>
</dbReference>
<accession>A0A9W6HPH7</accession>
<feature type="transmembrane region" description="Helical" evidence="7">
    <location>
        <begin position="153"/>
        <end position="178"/>
    </location>
</feature>
<reference evidence="9" key="2">
    <citation type="submission" date="2023-01" db="EMBL/GenBank/DDBJ databases">
        <authorList>
            <person name="Sun Q."/>
            <person name="Evtushenko L."/>
        </authorList>
    </citation>
    <scope>NUCLEOTIDE SEQUENCE</scope>
    <source>
        <strain evidence="9">VKM Ac-1958</strain>
    </source>
</reference>
<dbReference type="PANTHER" id="PTHR30193:SF37">
    <property type="entry name" value="INNER MEMBRANE ABC TRANSPORTER PERMEASE PROTEIN YCJO"/>
    <property type="match status" value="1"/>
</dbReference>
<keyword evidence="4 7" id="KW-0812">Transmembrane</keyword>
<dbReference type="InterPro" id="IPR051393">
    <property type="entry name" value="ABC_transporter_permease"/>
</dbReference>
<evidence type="ECO:0000313" key="9">
    <source>
        <dbReference type="EMBL" id="GLK00506.1"/>
    </source>
</evidence>
<evidence type="ECO:0000256" key="7">
    <source>
        <dbReference type="RuleBase" id="RU363032"/>
    </source>
</evidence>
<comment type="subcellular location">
    <subcellularLocation>
        <location evidence="1 7">Cell membrane</location>
        <topology evidence="1 7">Multi-pass membrane protein</topology>
    </subcellularLocation>
</comment>
<evidence type="ECO:0000313" key="10">
    <source>
        <dbReference type="Proteomes" id="UP001142325"/>
    </source>
</evidence>
<dbReference type="Gene3D" id="1.10.3720.10">
    <property type="entry name" value="MetI-like"/>
    <property type="match status" value="1"/>
</dbReference>
<keyword evidence="5 7" id="KW-1133">Transmembrane helix</keyword>
<evidence type="ECO:0000256" key="1">
    <source>
        <dbReference type="ARBA" id="ARBA00004651"/>
    </source>
</evidence>
<dbReference type="GO" id="GO:0005886">
    <property type="term" value="C:plasma membrane"/>
    <property type="evidence" value="ECO:0007669"/>
    <property type="project" value="UniProtKB-SubCell"/>
</dbReference>
<evidence type="ECO:0000259" key="8">
    <source>
        <dbReference type="PROSITE" id="PS50928"/>
    </source>
</evidence>
<feature type="transmembrane region" description="Helical" evidence="7">
    <location>
        <begin position="199"/>
        <end position="221"/>
    </location>
</feature>
<evidence type="ECO:0000256" key="2">
    <source>
        <dbReference type="ARBA" id="ARBA00022448"/>
    </source>
</evidence>
<dbReference type="AlphaFoldDB" id="A0A9W6HPH7"/>
<evidence type="ECO:0000256" key="5">
    <source>
        <dbReference type="ARBA" id="ARBA00022989"/>
    </source>
</evidence>
<keyword evidence="6 7" id="KW-0472">Membrane</keyword>
<evidence type="ECO:0000256" key="4">
    <source>
        <dbReference type="ARBA" id="ARBA00022692"/>
    </source>
</evidence>
<proteinExistence type="inferred from homology"/>
<feature type="transmembrane region" description="Helical" evidence="7">
    <location>
        <begin position="69"/>
        <end position="94"/>
    </location>
</feature>
<protein>
    <recommendedName>
        <fullName evidence="8">ABC transmembrane type-1 domain-containing protein</fullName>
    </recommendedName>
</protein>
<feature type="transmembrane region" description="Helical" evidence="7">
    <location>
        <begin position="265"/>
        <end position="286"/>
    </location>
</feature>
<comment type="caution">
    <text evidence="9">The sequence shown here is derived from an EMBL/GenBank/DDBJ whole genome shotgun (WGS) entry which is preliminary data.</text>
</comment>
<dbReference type="Proteomes" id="UP001142325">
    <property type="component" value="Unassembled WGS sequence"/>
</dbReference>
<sequence>MSDHNDVGRLALPFLAPAVIFMTVTLAIPSVFTLVVSFTSWSGPGDELSWVGLRNYVGLWSSNAFRTSFLNTFVMLVVGGLGVFLVVFASLIGLRAMRGAAFVRSAVFVPVIISPIAIGVAFGFLLNPNGGVNQLLHALSLDGLRRAWLSPDVVFQVIIVGLIWSVSGYYLAIVATGVDQIPPYLYEEAELAGASKVQQFWMITLPLSWESLSVAIVLWIISSMKTFEIVIAFVGSQSVPPVQARTAAVQQYLATTGGTDGNPQLAYASAIGIVLFLLTSVLVILVRRILRRDKVELS</sequence>
<organism evidence="9 10">
    <name type="scientific">Microbacterium keratanolyticum</name>
    <dbReference type="NCBI Taxonomy" id="67574"/>
    <lineage>
        <taxon>Bacteria</taxon>
        <taxon>Bacillati</taxon>
        <taxon>Actinomycetota</taxon>
        <taxon>Actinomycetes</taxon>
        <taxon>Micrococcales</taxon>
        <taxon>Microbacteriaceae</taxon>
        <taxon>Microbacterium</taxon>
    </lineage>
</organism>
<dbReference type="InterPro" id="IPR000515">
    <property type="entry name" value="MetI-like"/>
</dbReference>
<gene>
    <name evidence="9" type="ORF">GCM10017596_02210</name>
</gene>
<dbReference type="PROSITE" id="PS50928">
    <property type="entry name" value="ABC_TM1"/>
    <property type="match status" value="1"/>
</dbReference>
<keyword evidence="3" id="KW-1003">Cell membrane</keyword>
<feature type="transmembrane region" description="Helical" evidence="7">
    <location>
        <begin position="12"/>
        <end position="38"/>
    </location>
</feature>
<dbReference type="SUPFAM" id="SSF161098">
    <property type="entry name" value="MetI-like"/>
    <property type="match status" value="1"/>
</dbReference>
<evidence type="ECO:0000256" key="6">
    <source>
        <dbReference type="ARBA" id="ARBA00023136"/>
    </source>
</evidence>
<dbReference type="EMBL" id="BSET01000001">
    <property type="protein sequence ID" value="GLK00506.1"/>
    <property type="molecule type" value="Genomic_DNA"/>
</dbReference>
<keyword evidence="10" id="KW-1185">Reference proteome</keyword>
<dbReference type="InterPro" id="IPR035906">
    <property type="entry name" value="MetI-like_sf"/>
</dbReference>